<proteinExistence type="predicted"/>
<keyword evidence="2" id="KW-1185">Reference proteome</keyword>
<evidence type="ECO:0000313" key="1">
    <source>
        <dbReference type="EMBL" id="RQH49050.1"/>
    </source>
</evidence>
<gene>
    <name evidence="1" type="ORF">D5R40_07460</name>
</gene>
<organism evidence="1 2">
    <name type="scientific">Okeania hirsuta</name>
    <dbReference type="NCBI Taxonomy" id="1458930"/>
    <lineage>
        <taxon>Bacteria</taxon>
        <taxon>Bacillati</taxon>
        <taxon>Cyanobacteriota</taxon>
        <taxon>Cyanophyceae</taxon>
        <taxon>Oscillatoriophycideae</taxon>
        <taxon>Oscillatoriales</taxon>
        <taxon>Microcoleaceae</taxon>
        <taxon>Okeania</taxon>
    </lineage>
</organism>
<dbReference type="OrthoDB" id="9791198at2"/>
<comment type="caution">
    <text evidence="1">The sequence shown here is derived from an EMBL/GenBank/DDBJ whole genome shotgun (WGS) entry which is preliminary data.</text>
</comment>
<dbReference type="InterPro" id="IPR024507">
    <property type="entry name" value="AtzH-like"/>
</dbReference>
<accession>A0A3N6P7X2</accession>
<dbReference type="Pfam" id="PF11533">
    <property type="entry name" value="AtzH-like"/>
    <property type="match status" value="1"/>
</dbReference>
<evidence type="ECO:0000313" key="2">
    <source>
        <dbReference type="Proteomes" id="UP000269154"/>
    </source>
</evidence>
<reference evidence="1 2" key="1">
    <citation type="journal article" date="2018" name="ACS Chem. Biol.">
        <title>Ketoreductase domain dysfunction expands chemodiversity: malyngamide biosynthesis in the cyanobacterium Okeania hirsuta.</title>
        <authorList>
            <person name="Moss N.A."/>
            <person name="Leao T."/>
            <person name="Rankin M."/>
            <person name="McCullough T.M."/>
            <person name="Qu P."/>
            <person name="Korobeynikov A."/>
            <person name="Smith J.L."/>
            <person name="Gerwick L."/>
            <person name="Gerwick W.H."/>
        </authorList>
    </citation>
    <scope>NUCLEOTIDE SEQUENCE [LARGE SCALE GENOMIC DNA]</scope>
    <source>
        <strain evidence="1 2">PAB10Feb10-1</strain>
    </source>
</reference>
<dbReference type="Proteomes" id="UP000269154">
    <property type="component" value="Unassembled WGS sequence"/>
</dbReference>
<dbReference type="EMBL" id="RCBY01000028">
    <property type="protein sequence ID" value="RQH49050.1"/>
    <property type="molecule type" value="Genomic_DNA"/>
</dbReference>
<dbReference type="Gene3D" id="3.10.450.50">
    <property type="match status" value="1"/>
</dbReference>
<protein>
    <submittedName>
        <fullName evidence="1">DUF3225 domain-containing protein</fullName>
    </submittedName>
</protein>
<name>A0A3N6P7X2_9CYAN</name>
<dbReference type="AlphaFoldDB" id="A0A3N6P7X2"/>
<sequence>MEINIPDVVAEVTGGFEQYEVALISNNVNVLAHIPYFNM</sequence>